<evidence type="ECO:0000256" key="4">
    <source>
        <dbReference type="ARBA" id="ARBA00022692"/>
    </source>
</evidence>
<evidence type="ECO:0000313" key="8">
    <source>
        <dbReference type="EMBL" id="MEM5498071.1"/>
    </source>
</evidence>
<feature type="transmembrane region" description="Helical" evidence="7">
    <location>
        <begin position="173"/>
        <end position="193"/>
    </location>
</feature>
<dbReference type="InterPro" id="IPR050833">
    <property type="entry name" value="Poly_Biosynth_Transport"/>
</dbReference>
<feature type="transmembrane region" description="Helical" evidence="7">
    <location>
        <begin position="82"/>
        <end position="105"/>
    </location>
</feature>
<sequence>MSKSTHEGSFRSALAYSFITKYLNIGLQLISTIVLVRLITPEEYGLYTIAFIFMVTASIIKEFGVNNYLIKEEKLTQEIIQSAYGTLLIISFISGSALFFSASLIADFYQQPELINILQLLSLNIFLAPFGSIIDCLLKRELNFKPALITGTSSQFISVLAMIYMAYCDFGVYTLVYGSLIQAVVQALLLQFYRPANMPLMPKLSQSRKILSYSKFVGVYGIVGHFGTYIVELLSGKFFTLELTGQFNRASSTASLFNKLFTEALNPVISPYASKLKRSGEGLMQRMRVIIILTLSCAWPFYAVLGLCAEPVVLILFGEKWMTSSYFLQIFCTARILSSSVQTLEPILMGLGMAKALMKIVLIINVLRIFISILLLQYGLMVMIICTSLTLPLLRMSLFIFVLHRKNLVDWHTYLSWLKPPAVLLIASAAPLCLTKLYLGQNWWQSYIYLIAAIIFSAILWLMLLSKQEDSAIVIKEVKSKLFNKAKK</sequence>
<keyword evidence="4 7" id="KW-0812">Transmembrane</keyword>
<name>A0ABU9SW03_9ALTE</name>
<gene>
    <name evidence="8" type="ORF">WNY77_11745</name>
</gene>
<feature type="transmembrane region" description="Helical" evidence="7">
    <location>
        <begin position="46"/>
        <end position="70"/>
    </location>
</feature>
<dbReference type="PANTHER" id="PTHR30250">
    <property type="entry name" value="PST FAMILY PREDICTED COLANIC ACID TRANSPORTER"/>
    <property type="match status" value="1"/>
</dbReference>
<evidence type="ECO:0000256" key="2">
    <source>
        <dbReference type="ARBA" id="ARBA00007430"/>
    </source>
</evidence>
<evidence type="ECO:0000256" key="7">
    <source>
        <dbReference type="SAM" id="Phobius"/>
    </source>
</evidence>
<dbReference type="RefSeq" id="WP_033186296.1">
    <property type="nucleotide sequence ID" value="NZ_JBBMQS010000006.1"/>
</dbReference>
<dbReference type="Pfam" id="PF13440">
    <property type="entry name" value="Polysacc_synt_3"/>
    <property type="match status" value="1"/>
</dbReference>
<feature type="transmembrane region" description="Helical" evidence="7">
    <location>
        <begin position="21"/>
        <end position="40"/>
    </location>
</feature>
<feature type="transmembrane region" description="Helical" evidence="7">
    <location>
        <begin position="147"/>
        <end position="167"/>
    </location>
</feature>
<feature type="transmembrane region" description="Helical" evidence="7">
    <location>
        <begin position="446"/>
        <end position="466"/>
    </location>
</feature>
<organism evidence="8 9">
    <name type="scientific">Paraglaciecola mesophila</name>
    <dbReference type="NCBI Taxonomy" id="197222"/>
    <lineage>
        <taxon>Bacteria</taxon>
        <taxon>Pseudomonadati</taxon>
        <taxon>Pseudomonadota</taxon>
        <taxon>Gammaproteobacteria</taxon>
        <taxon>Alteromonadales</taxon>
        <taxon>Alteromonadaceae</taxon>
        <taxon>Paraglaciecola</taxon>
    </lineage>
</organism>
<feature type="transmembrane region" description="Helical" evidence="7">
    <location>
        <begin position="117"/>
        <end position="138"/>
    </location>
</feature>
<keyword evidence="6 7" id="KW-0472">Membrane</keyword>
<proteinExistence type="inferred from homology"/>
<protein>
    <submittedName>
        <fullName evidence="8">Oligosaccharide flippase family protein</fullName>
    </submittedName>
</protein>
<accession>A0ABU9SW03</accession>
<reference evidence="8 9" key="1">
    <citation type="submission" date="2024-03" db="EMBL/GenBank/DDBJ databases">
        <title>Community enrichment and isolation of bacterial strains for fucoidan degradation.</title>
        <authorList>
            <person name="Sichert A."/>
        </authorList>
    </citation>
    <scope>NUCLEOTIDE SEQUENCE [LARGE SCALE GENOMIC DNA]</scope>
    <source>
        <strain evidence="8 9">AS12</strain>
    </source>
</reference>
<dbReference type="EMBL" id="JBBMQS010000006">
    <property type="protein sequence ID" value="MEM5498071.1"/>
    <property type="molecule type" value="Genomic_DNA"/>
</dbReference>
<dbReference type="PANTHER" id="PTHR30250:SF10">
    <property type="entry name" value="LIPOPOLYSACCHARIDE BIOSYNTHESIS PROTEIN WZXC"/>
    <property type="match status" value="1"/>
</dbReference>
<evidence type="ECO:0000256" key="6">
    <source>
        <dbReference type="ARBA" id="ARBA00023136"/>
    </source>
</evidence>
<keyword evidence="3" id="KW-1003">Cell membrane</keyword>
<feature type="transmembrane region" description="Helical" evidence="7">
    <location>
        <begin position="382"/>
        <end position="402"/>
    </location>
</feature>
<comment type="similarity">
    <text evidence="2">Belongs to the polysaccharide synthase family.</text>
</comment>
<evidence type="ECO:0000256" key="1">
    <source>
        <dbReference type="ARBA" id="ARBA00004651"/>
    </source>
</evidence>
<evidence type="ECO:0000256" key="3">
    <source>
        <dbReference type="ARBA" id="ARBA00022475"/>
    </source>
</evidence>
<keyword evidence="5 7" id="KW-1133">Transmembrane helix</keyword>
<comment type="caution">
    <text evidence="8">The sequence shown here is derived from an EMBL/GenBank/DDBJ whole genome shotgun (WGS) entry which is preliminary data.</text>
</comment>
<dbReference type="Proteomes" id="UP001461163">
    <property type="component" value="Unassembled WGS sequence"/>
</dbReference>
<keyword evidence="9" id="KW-1185">Reference proteome</keyword>
<evidence type="ECO:0000313" key="9">
    <source>
        <dbReference type="Proteomes" id="UP001461163"/>
    </source>
</evidence>
<comment type="subcellular location">
    <subcellularLocation>
        <location evidence="1">Cell membrane</location>
        <topology evidence="1">Multi-pass membrane protein</topology>
    </subcellularLocation>
</comment>
<feature type="transmembrane region" description="Helical" evidence="7">
    <location>
        <begin position="356"/>
        <end position="376"/>
    </location>
</feature>
<evidence type="ECO:0000256" key="5">
    <source>
        <dbReference type="ARBA" id="ARBA00022989"/>
    </source>
</evidence>